<reference evidence="2" key="1">
    <citation type="submission" date="2018-01" db="EMBL/GenBank/DDBJ databases">
        <authorList>
            <person name="Mao J.F."/>
        </authorList>
    </citation>
    <scope>NUCLEOTIDE SEQUENCE</scope>
    <source>
        <strain evidence="2">Huo1</strain>
        <tissue evidence="2">Leaf</tissue>
    </source>
</reference>
<protein>
    <recommendedName>
        <fullName evidence="4">Histone H1/5</fullName>
    </recommendedName>
</protein>
<proteinExistence type="predicted"/>
<comment type="caution">
    <text evidence="2">The sequence shown here is derived from an EMBL/GenBank/DDBJ whole genome shotgun (WGS) entry which is preliminary data.</text>
</comment>
<accession>A0A8X8WRG1</accession>
<evidence type="ECO:0000313" key="2">
    <source>
        <dbReference type="EMBL" id="KAG6399379.1"/>
    </source>
</evidence>
<organism evidence="2">
    <name type="scientific">Salvia splendens</name>
    <name type="common">Scarlet sage</name>
    <dbReference type="NCBI Taxonomy" id="180675"/>
    <lineage>
        <taxon>Eukaryota</taxon>
        <taxon>Viridiplantae</taxon>
        <taxon>Streptophyta</taxon>
        <taxon>Embryophyta</taxon>
        <taxon>Tracheophyta</taxon>
        <taxon>Spermatophyta</taxon>
        <taxon>Magnoliopsida</taxon>
        <taxon>eudicotyledons</taxon>
        <taxon>Gunneridae</taxon>
        <taxon>Pentapetalae</taxon>
        <taxon>asterids</taxon>
        <taxon>lamiids</taxon>
        <taxon>Lamiales</taxon>
        <taxon>Lamiaceae</taxon>
        <taxon>Nepetoideae</taxon>
        <taxon>Mentheae</taxon>
        <taxon>Salviinae</taxon>
        <taxon>Salvia</taxon>
        <taxon>Salvia subgen. Calosphace</taxon>
        <taxon>core Calosphace</taxon>
    </lineage>
</organism>
<evidence type="ECO:0000313" key="3">
    <source>
        <dbReference type="Proteomes" id="UP000298416"/>
    </source>
</evidence>
<dbReference type="AlphaFoldDB" id="A0A8X8WRG1"/>
<gene>
    <name evidence="2" type="ORF">SASPL_140859</name>
</gene>
<feature type="region of interest" description="Disordered" evidence="1">
    <location>
        <begin position="83"/>
        <end position="117"/>
    </location>
</feature>
<keyword evidence="3" id="KW-1185">Reference proteome</keyword>
<feature type="compositionally biased region" description="Basic residues" evidence="1">
    <location>
        <begin position="107"/>
        <end position="117"/>
    </location>
</feature>
<evidence type="ECO:0000256" key="1">
    <source>
        <dbReference type="SAM" id="MobiDB-lite"/>
    </source>
</evidence>
<evidence type="ECO:0008006" key="4">
    <source>
        <dbReference type="Google" id="ProtNLM"/>
    </source>
</evidence>
<dbReference type="Proteomes" id="UP000298416">
    <property type="component" value="Unassembled WGS sequence"/>
</dbReference>
<name>A0A8X8WRG1_SALSN</name>
<sequence>MEDTHKSVMPANFREILGLQLKNSAVKGKLNEIKASYKLSDVGKKAAATKPATKKAAAPATKKSKLAAVVGTKRKADVVKKVAAKKHVKKAASPVKAKQPKSIKSPAAKRARRVVAV</sequence>
<reference evidence="2" key="2">
    <citation type="submission" date="2020-08" db="EMBL/GenBank/DDBJ databases">
        <title>Plant Genome Project.</title>
        <authorList>
            <person name="Zhang R.-G."/>
        </authorList>
    </citation>
    <scope>NUCLEOTIDE SEQUENCE</scope>
    <source>
        <strain evidence="2">Huo1</strain>
        <tissue evidence="2">Leaf</tissue>
    </source>
</reference>
<dbReference type="EMBL" id="PNBA02000015">
    <property type="protein sequence ID" value="KAG6399379.1"/>
    <property type="molecule type" value="Genomic_DNA"/>
</dbReference>